<reference evidence="2 3" key="1">
    <citation type="journal article" date="2014" name="BMC Genomics">
        <title>Genome sequencing of four Aureobasidium pullulans varieties: biotechnological potential, stress tolerance, and description of new species.</title>
        <authorList>
            <person name="Gostin Ar C."/>
            <person name="Ohm R.A."/>
            <person name="Kogej T."/>
            <person name="Sonjak S."/>
            <person name="Turk M."/>
            <person name="Zajc J."/>
            <person name="Zalar P."/>
            <person name="Grube M."/>
            <person name="Sun H."/>
            <person name="Han J."/>
            <person name="Sharma A."/>
            <person name="Chiniquy J."/>
            <person name="Ngan C.Y."/>
            <person name="Lipzen A."/>
            <person name="Barry K."/>
            <person name="Grigoriev I.V."/>
            <person name="Gunde-Cimerman N."/>
        </authorList>
    </citation>
    <scope>NUCLEOTIDE SEQUENCE [LARGE SCALE GENOMIC DNA]</scope>
    <source>
        <strain evidence="2 3">EXF-2481</strain>
    </source>
</reference>
<dbReference type="PANTHER" id="PTHR21310">
    <property type="entry name" value="AMINOGLYCOSIDE PHOSPHOTRANSFERASE-RELATED-RELATED"/>
    <property type="match status" value="1"/>
</dbReference>
<dbReference type="InterPro" id="IPR051678">
    <property type="entry name" value="AGP_Transferase"/>
</dbReference>
<dbReference type="AlphaFoldDB" id="A0A074Y9C3"/>
<dbReference type="PANTHER" id="PTHR21310:SF15">
    <property type="entry name" value="AMINOGLYCOSIDE PHOSPHOTRANSFERASE DOMAIN-CONTAINING PROTEIN"/>
    <property type="match status" value="1"/>
</dbReference>
<accession>A0A074Y9C3</accession>
<proteinExistence type="predicted"/>
<feature type="domain" description="Aminoglycoside phosphotransferase" evidence="1">
    <location>
        <begin position="81"/>
        <end position="308"/>
    </location>
</feature>
<dbReference type="Gene3D" id="3.90.1200.10">
    <property type="match status" value="1"/>
</dbReference>
<gene>
    <name evidence="2" type="ORF">AUEXF2481DRAFT_43007</name>
</gene>
<dbReference type="GeneID" id="25367294"/>
<organism evidence="2 3">
    <name type="scientific">Aureobasidium subglaciale (strain EXF-2481)</name>
    <name type="common">Aureobasidium pullulans var. subglaciale</name>
    <dbReference type="NCBI Taxonomy" id="1043005"/>
    <lineage>
        <taxon>Eukaryota</taxon>
        <taxon>Fungi</taxon>
        <taxon>Dikarya</taxon>
        <taxon>Ascomycota</taxon>
        <taxon>Pezizomycotina</taxon>
        <taxon>Dothideomycetes</taxon>
        <taxon>Dothideomycetidae</taxon>
        <taxon>Dothideales</taxon>
        <taxon>Saccotheciaceae</taxon>
        <taxon>Aureobasidium</taxon>
    </lineage>
</organism>
<name>A0A074Y9C3_AURSE</name>
<evidence type="ECO:0000313" key="3">
    <source>
        <dbReference type="Proteomes" id="UP000030641"/>
    </source>
</evidence>
<dbReference type="OrthoDB" id="2831558at2759"/>
<dbReference type="EMBL" id="KL584770">
    <property type="protein sequence ID" value="KEQ92569.1"/>
    <property type="molecule type" value="Genomic_DNA"/>
</dbReference>
<dbReference type="Pfam" id="PF01636">
    <property type="entry name" value="APH"/>
    <property type="match status" value="1"/>
</dbReference>
<dbReference type="InParanoid" id="A0A074Y9C3"/>
<evidence type="ECO:0000259" key="1">
    <source>
        <dbReference type="Pfam" id="PF01636"/>
    </source>
</evidence>
<protein>
    <recommendedName>
        <fullName evidence="1">Aminoglycoside phosphotransferase domain-containing protein</fullName>
    </recommendedName>
</protein>
<sequence length="425" mass="47282">MSVNKVSEAKSVDELEVRLAIINSAVQQRLQRKVESVSSLGRDSNNYVHLVHLENAGEHHSNAEISPQAGTSPLDPSVTKIVIRISNPAAMLDDKVRVENEVAAVALMRRALATTPRTIVPKVYAWKPAGKGSGWIAQEYLEGKQLSAHTTKLPADKVTFVVDQVAELFAKIQRFDPQVAGFGGLRFDLNGEVVTGRSTLWSIGPFHKYSEMYHGIFVKQTSSAATTPLLEGWKGTDLLERLKNFSVSAVWKALLGKFDGFKPTLVHGDLSFDNILVDPETLQITGLLDYDFSHIAAPADEFVYSFMELGGLVPGPFEDEALRSLRRFQLGQGEDDLLPEETEDSPVNWTLAKAWNSALKKHGVNGPAEIENIADLADIYWFLLDVCPPFFNMPKWLAKRTDKQKQAAKARTEKILHKYIDRWTS</sequence>
<dbReference type="Proteomes" id="UP000030641">
    <property type="component" value="Unassembled WGS sequence"/>
</dbReference>
<dbReference type="InterPro" id="IPR002575">
    <property type="entry name" value="Aminoglycoside_PTrfase"/>
</dbReference>
<dbReference type="STRING" id="1043005.A0A074Y9C3"/>
<dbReference type="OMA" id="HEIANRW"/>
<dbReference type="InterPro" id="IPR011009">
    <property type="entry name" value="Kinase-like_dom_sf"/>
</dbReference>
<evidence type="ECO:0000313" key="2">
    <source>
        <dbReference type="EMBL" id="KEQ92569.1"/>
    </source>
</evidence>
<dbReference type="RefSeq" id="XP_013340997.1">
    <property type="nucleotide sequence ID" value="XM_013485543.1"/>
</dbReference>
<dbReference type="HOGENOM" id="CLU_046553_1_0_1"/>
<keyword evidence="3" id="KW-1185">Reference proteome</keyword>
<dbReference type="SUPFAM" id="SSF56112">
    <property type="entry name" value="Protein kinase-like (PK-like)"/>
    <property type="match status" value="1"/>
</dbReference>